<keyword evidence="8 11" id="KW-1133">Transmembrane helix</keyword>
<sequence>MKLLDLRRRSLVRRLVLIAGIWTLLVVLIAGVFLTAQFRDAAIRRFDQSLAVLADDLYAGSSVENGQLRAPFLTDIRATRVYSGRYWVILDKQPDGAMTPIERSRSLFDSDLMLSSAQIDQLEAAPGKTQYFDMRGPQDKPLRAAAVQARLPGYPDPVVFLAAEDRSPIDADADRFARITAFALLILGGGLILAVVVQVRFGLQPLFQLRREVAHVRRGKAERVDGRYPEELEPLAAELNALLAHNQEVVERQRTHVGNLAHALKTPLSVMLTEASQQPGQLAEVVTRQAQTMREQVDHHLRRARAAARSQTSGERTPVEPILDELAVTLERIFQDKADGRGVEIDWRCPEDLCFQGEKQDLMELAGNVMENAGKWCRGKIRVDAVRTGEARMTLTVDDDGPGLTPDERAQALKRGQRLDENAPGSGLGLSIVDELARAYGGSVQLGESPLGGLRVSLDLPCAES</sequence>
<evidence type="ECO:0000256" key="6">
    <source>
        <dbReference type="ARBA" id="ARBA00022692"/>
    </source>
</evidence>
<dbReference type="InterPro" id="IPR003660">
    <property type="entry name" value="HAMP_dom"/>
</dbReference>
<keyword evidence="7 14" id="KW-0418">Kinase</keyword>
<dbReference type="KEGG" id="ccs:CCNA_02853"/>
<dbReference type="GO" id="GO:0000155">
    <property type="term" value="F:phosphorelay sensor kinase activity"/>
    <property type="evidence" value="ECO:0007669"/>
    <property type="project" value="InterPro"/>
</dbReference>
<dbReference type="PRINTS" id="PR00344">
    <property type="entry name" value="BCTRLSENSOR"/>
</dbReference>
<comment type="catalytic activity">
    <reaction evidence="1">
        <text>ATP + protein L-histidine = ADP + protein N-phospho-L-histidine.</text>
        <dbReference type="EC" id="2.7.13.3"/>
    </reaction>
</comment>
<dbReference type="InterPro" id="IPR003594">
    <property type="entry name" value="HATPase_dom"/>
</dbReference>
<dbReference type="GeneID" id="7331178"/>
<proteinExistence type="predicted"/>
<evidence type="ECO:0000256" key="7">
    <source>
        <dbReference type="ARBA" id="ARBA00022777"/>
    </source>
</evidence>
<keyword evidence="6 11" id="KW-0812">Transmembrane</keyword>
<evidence type="ECO:0000313" key="15">
    <source>
        <dbReference type="Proteomes" id="UP000001364"/>
    </source>
</evidence>
<dbReference type="InterPro" id="IPR005467">
    <property type="entry name" value="His_kinase_dom"/>
</dbReference>
<evidence type="ECO:0000256" key="10">
    <source>
        <dbReference type="ARBA" id="ARBA00023136"/>
    </source>
</evidence>
<feature type="transmembrane region" description="Helical" evidence="11">
    <location>
        <begin position="176"/>
        <end position="197"/>
    </location>
</feature>
<dbReference type="InterPro" id="IPR004358">
    <property type="entry name" value="Sig_transdc_His_kin-like_C"/>
</dbReference>
<dbReference type="Gene3D" id="1.10.287.130">
    <property type="match status" value="1"/>
</dbReference>
<keyword evidence="10 11" id="KW-0472">Membrane</keyword>
<dbReference type="PROSITE" id="PS50885">
    <property type="entry name" value="HAMP"/>
    <property type="match status" value="1"/>
</dbReference>
<dbReference type="SUPFAM" id="SSF55874">
    <property type="entry name" value="ATPase domain of HSP90 chaperone/DNA topoisomerase II/histidine kinase"/>
    <property type="match status" value="1"/>
</dbReference>
<dbReference type="InterPro" id="IPR036097">
    <property type="entry name" value="HisK_dim/P_sf"/>
</dbReference>
<dbReference type="PATRIC" id="fig|565050.3.peg.2785"/>
<feature type="domain" description="HAMP" evidence="13">
    <location>
        <begin position="200"/>
        <end position="251"/>
    </location>
</feature>
<evidence type="ECO:0000256" key="1">
    <source>
        <dbReference type="ARBA" id="ARBA00000085"/>
    </source>
</evidence>
<keyword evidence="4" id="KW-0597">Phosphoprotein</keyword>
<feature type="domain" description="Histidine kinase" evidence="12">
    <location>
        <begin position="259"/>
        <end position="464"/>
    </location>
</feature>
<keyword evidence="15" id="KW-1185">Reference proteome</keyword>
<name>A0A0H3CAV5_CAUVN</name>
<evidence type="ECO:0000256" key="4">
    <source>
        <dbReference type="ARBA" id="ARBA00022553"/>
    </source>
</evidence>
<dbReference type="SMART" id="SM00387">
    <property type="entry name" value="HATPase_c"/>
    <property type="match status" value="1"/>
</dbReference>
<dbReference type="RefSeq" id="WP_010920606.1">
    <property type="nucleotide sequence ID" value="NC_011916.1"/>
</dbReference>
<dbReference type="EC" id="2.7.13.3" evidence="3"/>
<dbReference type="AlphaFoldDB" id="A0A0H3CAV5"/>
<evidence type="ECO:0000256" key="11">
    <source>
        <dbReference type="SAM" id="Phobius"/>
    </source>
</evidence>
<evidence type="ECO:0000256" key="2">
    <source>
        <dbReference type="ARBA" id="ARBA00004370"/>
    </source>
</evidence>
<evidence type="ECO:0000313" key="14">
    <source>
        <dbReference type="EMBL" id="ACL96318.1"/>
    </source>
</evidence>
<dbReference type="Pfam" id="PF02518">
    <property type="entry name" value="HATPase_c"/>
    <property type="match status" value="1"/>
</dbReference>
<gene>
    <name evidence="14" type="ordered locus">CCNA_02853</name>
</gene>
<evidence type="ECO:0000256" key="5">
    <source>
        <dbReference type="ARBA" id="ARBA00022679"/>
    </source>
</evidence>
<dbReference type="GO" id="GO:0005886">
    <property type="term" value="C:plasma membrane"/>
    <property type="evidence" value="ECO:0007669"/>
    <property type="project" value="TreeGrafter"/>
</dbReference>
<dbReference type="RefSeq" id="YP_002518226.1">
    <property type="nucleotide sequence ID" value="NC_011916.1"/>
</dbReference>
<dbReference type="InterPro" id="IPR036890">
    <property type="entry name" value="HATPase_C_sf"/>
</dbReference>
<dbReference type="EMBL" id="CP001340">
    <property type="protein sequence ID" value="ACL96318.1"/>
    <property type="molecule type" value="Genomic_DNA"/>
</dbReference>
<organism evidence="14 15">
    <name type="scientific">Caulobacter vibrioides (strain NA1000 / CB15N)</name>
    <name type="common">Caulobacter crescentus</name>
    <dbReference type="NCBI Taxonomy" id="565050"/>
    <lineage>
        <taxon>Bacteria</taxon>
        <taxon>Pseudomonadati</taxon>
        <taxon>Pseudomonadota</taxon>
        <taxon>Alphaproteobacteria</taxon>
        <taxon>Caulobacterales</taxon>
        <taxon>Caulobacteraceae</taxon>
        <taxon>Caulobacter</taxon>
    </lineage>
</organism>
<dbReference type="PhylomeDB" id="A0A0H3CAV5"/>
<evidence type="ECO:0000256" key="3">
    <source>
        <dbReference type="ARBA" id="ARBA00012438"/>
    </source>
</evidence>
<dbReference type="PROSITE" id="PS50109">
    <property type="entry name" value="HIS_KIN"/>
    <property type="match status" value="1"/>
</dbReference>
<dbReference type="HOGENOM" id="CLU_000445_42_3_5"/>
<feature type="transmembrane region" description="Helical" evidence="11">
    <location>
        <begin position="15"/>
        <end position="36"/>
    </location>
</feature>
<keyword evidence="5 14" id="KW-0808">Transferase</keyword>
<comment type="subcellular location">
    <subcellularLocation>
        <location evidence="2">Membrane</location>
    </subcellularLocation>
</comment>
<dbReference type="SUPFAM" id="SSF47384">
    <property type="entry name" value="Homodimeric domain of signal transducing histidine kinase"/>
    <property type="match status" value="1"/>
</dbReference>
<dbReference type="InterPro" id="IPR050428">
    <property type="entry name" value="TCS_sensor_his_kinase"/>
</dbReference>
<dbReference type="Proteomes" id="UP000001364">
    <property type="component" value="Chromosome"/>
</dbReference>
<keyword evidence="9" id="KW-0902">Two-component regulatory system</keyword>
<reference evidence="14 15" key="1">
    <citation type="journal article" date="2010" name="J. Bacteriol.">
        <title>The genetic basis of laboratory adaptation in Caulobacter crescentus.</title>
        <authorList>
            <person name="Marks M.E."/>
            <person name="Castro-Rojas C.M."/>
            <person name="Teiling C."/>
            <person name="Du L."/>
            <person name="Kapatral V."/>
            <person name="Walunas T.L."/>
            <person name="Crosson S."/>
        </authorList>
    </citation>
    <scope>NUCLEOTIDE SEQUENCE [LARGE SCALE GENOMIC DNA]</scope>
    <source>
        <strain evidence="15">NA1000 / CB15N</strain>
    </source>
</reference>
<evidence type="ECO:0000259" key="13">
    <source>
        <dbReference type="PROSITE" id="PS50885"/>
    </source>
</evidence>
<dbReference type="SMR" id="A0A0H3CAV5"/>
<dbReference type="PANTHER" id="PTHR45436:SF5">
    <property type="entry name" value="SENSOR HISTIDINE KINASE TRCS"/>
    <property type="match status" value="1"/>
</dbReference>
<dbReference type="Gene3D" id="3.30.565.10">
    <property type="entry name" value="Histidine kinase-like ATPase, C-terminal domain"/>
    <property type="match status" value="1"/>
</dbReference>
<evidence type="ECO:0000256" key="9">
    <source>
        <dbReference type="ARBA" id="ARBA00023012"/>
    </source>
</evidence>
<protein>
    <recommendedName>
        <fullName evidence="3">histidine kinase</fullName>
        <ecNumber evidence="3">2.7.13.3</ecNumber>
    </recommendedName>
</protein>
<evidence type="ECO:0000256" key="8">
    <source>
        <dbReference type="ARBA" id="ARBA00022989"/>
    </source>
</evidence>
<evidence type="ECO:0000259" key="12">
    <source>
        <dbReference type="PROSITE" id="PS50109"/>
    </source>
</evidence>
<dbReference type="OrthoDB" id="9809567at2"/>
<dbReference type="PANTHER" id="PTHR45436">
    <property type="entry name" value="SENSOR HISTIDINE KINASE YKOH"/>
    <property type="match status" value="1"/>
</dbReference>
<accession>A0A0H3CAV5</accession>